<dbReference type="STRING" id="105785.A0A2J7QP59"/>
<feature type="compositionally biased region" description="Low complexity" evidence="1">
    <location>
        <begin position="288"/>
        <end position="305"/>
    </location>
</feature>
<evidence type="ECO:0000313" key="3">
    <source>
        <dbReference type="Proteomes" id="UP000235965"/>
    </source>
</evidence>
<dbReference type="InParanoid" id="A0A2J7QP59"/>
<sequence>MQQQSSDYKLSAKNPQTEHEAQLSQSDIPFNKDRDSSGEVQKCVEDSGILCESVQEQTSRNGENEVNVADDYVRSLYCSGSSQLLLGQCSKGLLHNPQCGSIGVGCCRVGEVLVTVIEEEDEHASSSMETSSCREMTDSITSTVSTPDTVVSPATRKTQQQHSLDLSVSQTSIAGSASSGNNGGSLTMADAPAHAWAVGFHERATSKDMIDELNRMIRKGEDGAGAGSTGSSGAVAVASEGDVAAALGATKLDLACCCPTGWVHIERDIDFTDPKARANLLDVMLASSGSSGASSNSSSSSSSSDSGDEPADYQHLHRLHRFRRQKKASATREQLGVLRYPTSTPRPSIIGRDDFFVRYGDKEREAVASFDFLEDISTTSVSGASSCDTLGSSQKLPAAPQQPQPSKSQPQQHQPPKKQPVQSEPEMTTPSSEDSDDRTGGQLSFSDSCAASFSGSSASLENQEE</sequence>
<reference evidence="2 3" key="1">
    <citation type="submission" date="2017-12" db="EMBL/GenBank/DDBJ databases">
        <title>Hemimetabolous genomes reveal molecular basis of termite eusociality.</title>
        <authorList>
            <person name="Harrison M.C."/>
            <person name="Jongepier E."/>
            <person name="Robertson H.M."/>
            <person name="Arning N."/>
            <person name="Bitard-Feildel T."/>
            <person name="Chao H."/>
            <person name="Childers C.P."/>
            <person name="Dinh H."/>
            <person name="Doddapaneni H."/>
            <person name="Dugan S."/>
            <person name="Gowin J."/>
            <person name="Greiner C."/>
            <person name="Han Y."/>
            <person name="Hu H."/>
            <person name="Hughes D.S.T."/>
            <person name="Huylmans A.-K."/>
            <person name="Kemena C."/>
            <person name="Kremer L.P.M."/>
            <person name="Lee S.L."/>
            <person name="Lopez-Ezquerra A."/>
            <person name="Mallet L."/>
            <person name="Monroy-Kuhn J.M."/>
            <person name="Moser A."/>
            <person name="Murali S.C."/>
            <person name="Muzny D.M."/>
            <person name="Otani S."/>
            <person name="Piulachs M.-D."/>
            <person name="Poelchau M."/>
            <person name="Qu J."/>
            <person name="Schaub F."/>
            <person name="Wada-Katsumata A."/>
            <person name="Worley K.C."/>
            <person name="Xie Q."/>
            <person name="Ylla G."/>
            <person name="Poulsen M."/>
            <person name="Gibbs R.A."/>
            <person name="Schal C."/>
            <person name="Richards S."/>
            <person name="Belles X."/>
            <person name="Korb J."/>
            <person name="Bornberg-Bauer E."/>
        </authorList>
    </citation>
    <scope>NUCLEOTIDE SEQUENCE [LARGE SCALE GENOMIC DNA]</scope>
    <source>
        <tissue evidence="2">Whole body</tissue>
    </source>
</reference>
<gene>
    <name evidence="2" type="ORF">B7P43_G13435</name>
</gene>
<feature type="compositionally biased region" description="Polar residues" evidence="1">
    <location>
        <begin position="381"/>
        <end position="391"/>
    </location>
</feature>
<feature type="compositionally biased region" description="Polar residues" evidence="1">
    <location>
        <begin position="156"/>
        <end position="167"/>
    </location>
</feature>
<evidence type="ECO:0000256" key="1">
    <source>
        <dbReference type="SAM" id="MobiDB-lite"/>
    </source>
</evidence>
<accession>A0A2J7QP59</accession>
<feature type="compositionally biased region" description="Basic and acidic residues" evidence="1">
    <location>
        <begin position="30"/>
        <end position="39"/>
    </location>
</feature>
<feature type="compositionally biased region" description="Low complexity" evidence="1">
    <location>
        <begin position="138"/>
        <end position="155"/>
    </location>
</feature>
<feature type="compositionally biased region" description="Low complexity" evidence="1">
    <location>
        <begin position="444"/>
        <end position="459"/>
    </location>
</feature>
<keyword evidence="3" id="KW-1185">Reference proteome</keyword>
<proteinExistence type="predicted"/>
<organism evidence="2 3">
    <name type="scientific">Cryptotermes secundus</name>
    <dbReference type="NCBI Taxonomy" id="105785"/>
    <lineage>
        <taxon>Eukaryota</taxon>
        <taxon>Metazoa</taxon>
        <taxon>Ecdysozoa</taxon>
        <taxon>Arthropoda</taxon>
        <taxon>Hexapoda</taxon>
        <taxon>Insecta</taxon>
        <taxon>Pterygota</taxon>
        <taxon>Neoptera</taxon>
        <taxon>Polyneoptera</taxon>
        <taxon>Dictyoptera</taxon>
        <taxon>Blattodea</taxon>
        <taxon>Blattoidea</taxon>
        <taxon>Termitoidae</taxon>
        <taxon>Kalotermitidae</taxon>
        <taxon>Cryptotermitinae</taxon>
        <taxon>Cryptotermes</taxon>
    </lineage>
</organism>
<dbReference type="AlphaFoldDB" id="A0A2J7QP59"/>
<name>A0A2J7QP59_9NEOP</name>
<dbReference type="OrthoDB" id="8930856at2759"/>
<feature type="region of interest" description="Disordered" evidence="1">
    <location>
        <begin position="288"/>
        <end position="344"/>
    </location>
</feature>
<feature type="region of interest" description="Disordered" evidence="1">
    <location>
        <begin position="381"/>
        <end position="465"/>
    </location>
</feature>
<feature type="compositionally biased region" description="Polar residues" evidence="1">
    <location>
        <begin position="125"/>
        <end position="134"/>
    </location>
</feature>
<evidence type="ECO:0000313" key="2">
    <source>
        <dbReference type="EMBL" id="PNF30372.1"/>
    </source>
</evidence>
<dbReference type="EMBL" id="NEVH01012097">
    <property type="protein sequence ID" value="PNF30372.1"/>
    <property type="molecule type" value="Genomic_DNA"/>
</dbReference>
<feature type="region of interest" description="Disordered" evidence="1">
    <location>
        <begin position="120"/>
        <end position="167"/>
    </location>
</feature>
<protein>
    <submittedName>
        <fullName evidence="2">Uncharacterized protein</fullName>
    </submittedName>
</protein>
<dbReference type="Proteomes" id="UP000235965">
    <property type="component" value="Unassembled WGS sequence"/>
</dbReference>
<feature type="compositionally biased region" description="Low complexity" evidence="1">
    <location>
        <begin position="392"/>
        <end position="423"/>
    </location>
</feature>
<feature type="compositionally biased region" description="Basic residues" evidence="1">
    <location>
        <begin position="316"/>
        <end position="329"/>
    </location>
</feature>
<feature type="region of interest" description="Disordered" evidence="1">
    <location>
        <begin position="1"/>
        <end position="39"/>
    </location>
</feature>
<comment type="caution">
    <text evidence="2">The sequence shown here is derived from an EMBL/GenBank/DDBJ whole genome shotgun (WGS) entry which is preliminary data.</text>
</comment>